<accession>A0A8I1DMI7</accession>
<sequence>MQNGRLSAVRPAESTSADTAAPAAGVFPDRLFIARFTADIGCLPIFIRFDSAPVSRDE</sequence>
<organism evidence="2 3">
    <name type="scientific">Burkholderia cepacia</name>
    <name type="common">Pseudomonas cepacia</name>
    <dbReference type="NCBI Taxonomy" id="292"/>
    <lineage>
        <taxon>Bacteria</taxon>
        <taxon>Pseudomonadati</taxon>
        <taxon>Pseudomonadota</taxon>
        <taxon>Betaproteobacteria</taxon>
        <taxon>Burkholderiales</taxon>
        <taxon>Burkholderiaceae</taxon>
        <taxon>Burkholderia</taxon>
        <taxon>Burkholderia cepacia complex</taxon>
    </lineage>
</organism>
<evidence type="ECO:0000256" key="1">
    <source>
        <dbReference type="SAM" id="MobiDB-lite"/>
    </source>
</evidence>
<dbReference type="Proteomes" id="UP000645612">
    <property type="component" value="Unassembled WGS sequence"/>
</dbReference>
<dbReference type="RefSeq" id="WP_176129612.1">
    <property type="nucleotide sequence ID" value="NZ_CADDZZ010000001.1"/>
</dbReference>
<evidence type="ECO:0000313" key="2">
    <source>
        <dbReference type="EMBL" id="MBH9697448.1"/>
    </source>
</evidence>
<dbReference type="EMBL" id="JAEDXG010000011">
    <property type="protein sequence ID" value="MBH9697448.1"/>
    <property type="molecule type" value="Genomic_DNA"/>
</dbReference>
<proteinExistence type="predicted"/>
<gene>
    <name evidence="2" type="ORF">JAO13_13465</name>
</gene>
<reference evidence="2" key="1">
    <citation type="submission" date="2020-12" db="EMBL/GenBank/DDBJ databases">
        <title>Burkholderia cepacia complex in Mexico.</title>
        <authorList>
            <person name="Estrada P."/>
        </authorList>
    </citation>
    <scope>NUCLEOTIDE SEQUENCE</scope>
    <source>
        <strain evidence="2">871</strain>
    </source>
</reference>
<protein>
    <submittedName>
        <fullName evidence="2">Uncharacterized protein</fullName>
    </submittedName>
</protein>
<feature type="region of interest" description="Disordered" evidence="1">
    <location>
        <begin position="1"/>
        <end position="20"/>
    </location>
</feature>
<comment type="caution">
    <text evidence="2">The sequence shown here is derived from an EMBL/GenBank/DDBJ whole genome shotgun (WGS) entry which is preliminary data.</text>
</comment>
<name>A0A8I1DMI7_BURCE</name>
<dbReference type="AlphaFoldDB" id="A0A8I1DMI7"/>
<evidence type="ECO:0000313" key="3">
    <source>
        <dbReference type="Proteomes" id="UP000645612"/>
    </source>
</evidence>